<proteinExistence type="predicted"/>
<dbReference type="GeneID" id="103316743"/>
<reference evidence="2" key="1">
    <citation type="submission" date="2021-01" db="UniProtKB">
        <authorList>
            <consortium name="EnsemblMetazoa"/>
        </authorList>
    </citation>
    <scope>IDENTIFICATION</scope>
</reference>
<keyword evidence="3" id="KW-1185">Reference proteome</keyword>
<accession>A0A7M7Q7G4</accession>
<feature type="region of interest" description="Disordered" evidence="1">
    <location>
        <begin position="20"/>
        <end position="39"/>
    </location>
</feature>
<dbReference type="AlphaFoldDB" id="A0A7M7Q7G4"/>
<name>A0A7M7Q7G4_NASVI</name>
<organism evidence="2 3">
    <name type="scientific">Nasonia vitripennis</name>
    <name type="common">Parasitic wasp</name>
    <dbReference type="NCBI Taxonomy" id="7425"/>
    <lineage>
        <taxon>Eukaryota</taxon>
        <taxon>Metazoa</taxon>
        <taxon>Ecdysozoa</taxon>
        <taxon>Arthropoda</taxon>
        <taxon>Hexapoda</taxon>
        <taxon>Insecta</taxon>
        <taxon>Pterygota</taxon>
        <taxon>Neoptera</taxon>
        <taxon>Endopterygota</taxon>
        <taxon>Hymenoptera</taxon>
        <taxon>Apocrita</taxon>
        <taxon>Proctotrupomorpha</taxon>
        <taxon>Chalcidoidea</taxon>
        <taxon>Pteromalidae</taxon>
        <taxon>Pteromalinae</taxon>
        <taxon>Nasonia</taxon>
    </lineage>
</organism>
<dbReference type="Proteomes" id="UP000002358">
    <property type="component" value="Unassembled WGS sequence"/>
</dbReference>
<dbReference type="RefSeq" id="XP_031782868.1">
    <property type="nucleotide sequence ID" value="XM_031927008.2"/>
</dbReference>
<dbReference type="InParanoid" id="A0A7M7Q7G4"/>
<evidence type="ECO:0000313" key="3">
    <source>
        <dbReference type="Proteomes" id="UP000002358"/>
    </source>
</evidence>
<sequence>MANKRGNYFNYLRDPIIPVPHSTLQSREQQRVDDEEERNNVNREVDPIIENIEMNIGDIDDTIQLNASSNDDSDNVDNISVENGELNENLNEILNGPEINEMCPDVIDNDVEDDNEEEQVEESNYADINAEVNVILNVDNDNEAVQVQINEEVRQPIFEGVSLTKEESDLLIMSYVVRHSLSDVALEDLLELINCHLPEKLNYSKYRFLKRYPKLSELKSFFTVRIV</sequence>
<dbReference type="KEGG" id="nvi:103316743"/>
<evidence type="ECO:0000256" key="1">
    <source>
        <dbReference type="SAM" id="MobiDB-lite"/>
    </source>
</evidence>
<evidence type="ECO:0000313" key="2">
    <source>
        <dbReference type="EnsemblMetazoa" id="XP_031782868"/>
    </source>
</evidence>
<feature type="compositionally biased region" description="Basic and acidic residues" evidence="1">
    <location>
        <begin position="28"/>
        <end position="39"/>
    </location>
</feature>
<protein>
    <submittedName>
        <fullName evidence="2">Uncharacterized protein</fullName>
    </submittedName>
</protein>
<dbReference type="EnsemblMetazoa" id="XM_031927008">
    <property type="protein sequence ID" value="XP_031782868"/>
    <property type="gene ID" value="LOC103316743"/>
</dbReference>